<dbReference type="VEuPathDB" id="FungiDB:CPUR_05193"/>
<protein>
    <recommendedName>
        <fullName evidence="1">ATP-dependent DNA helicase</fullName>
        <ecNumber evidence="1">5.6.2.3</ecNumber>
    </recommendedName>
</protein>
<comment type="catalytic activity">
    <reaction evidence="1">
        <text>ATP + H2O = ADP + phosphate + H(+)</text>
        <dbReference type="Rhea" id="RHEA:13065"/>
        <dbReference type="ChEBI" id="CHEBI:15377"/>
        <dbReference type="ChEBI" id="CHEBI:15378"/>
        <dbReference type="ChEBI" id="CHEBI:30616"/>
        <dbReference type="ChEBI" id="CHEBI:43474"/>
        <dbReference type="ChEBI" id="CHEBI:456216"/>
        <dbReference type="EC" id="5.6.2.3"/>
    </reaction>
</comment>
<dbReference type="GO" id="GO:0006310">
    <property type="term" value="P:DNA recombination"/>
    <property type="evidence" value="ECO:0007669"/>
    <property type="project" value="UniProtKB-KW"/>
</dbReference>
<dbReference type="InterPro" id="IPR010285">
    <property type="entry name" value="DNA_helicase_pif1-like_DEAD"/>
</dbReference>
<organism evidence="3 4">
    <name type="scientific">Claviceps purpurea (strain 20.1)</name>
    <name type="common">Ergot fungus</name>
    <name type="synonym">Sphacelia segetum</name>
    <dbReference type="NCBI Taxonomy" id="1111077"/>
    <lineage>
        <taxon>Eukaryota</taxon>
        <taxon>Fungi</taxon>
        <taxon>Dikarya</taxon>
        <taxon>Ascomycota</taxon>
        <taxon>Pezizomycotina</taxon>
        <taxon>Sordariomycetes</taxon>
        <taxon>Hypocreomycetidae</taxon>
        <taxon>Hypocreales</taxon>
        <taxon>Clavicipitaceae</taxon>
        <taxon>Claviceps</taxon>
    </lineage>
</organism>
<dbReference type="Proteomes" id="UP000016801">
    <property type="component" value="Unassembled WGS sequence"/>
</dbReference>
<feature type="domain" description="DNA helicase Pif1-like DEAD-box helicase" evidence="2">
    <location>
        <begin position="3"/>
        <end position="68"/>
    </location>
</feature>
<keyword evidence="4" id="KW-1185">Reference proteome</keyword>
<keyword evidence="1" id="KW-0067">ATP-binding</keyword>
<dbReference type="AlphaFoldDB" id="M1W7V8"/>
<dbReference type="Pfam" id="PF05970">
    <property type="entry name" value="PIF1"/>
    <property type="match status" value="1"/>
</dbReference>
<dbReference type="GO" id="GO:0005524">
    <property type="term" value="F:ATP binding"/>
    <property type="evidence" value="ECO:0007669"/>
    <property type="project" value="UniProtKB-KW"/>
</dbReference>
<gene>
    <name evidence="3" type="ORF">CPUR_05193</name>
</gene>
<dbReference type="GO" id="GO:0043139">
    <property type="term" value="F:5'-3' DNA helicase activity"/>
    <property type="evidence" value="ECO:0007669"/>
    <property type="project" value="UniProtKB-EC"/>
</dbReference>
<keyword evidence="1" id="KW-0378">Hydrolase</keyword>
<dbReference type="STRING" id="1111077.M1W7V8"/>
<dbReference type="EMBL" id="CAGA01000030">
    <property type="protein sequence ID" value="CCE31340.1"/>
    <property type="molecule type" value="Genomic_DNA"/>
</dbReference>
<dbReference type="EC" id="5.6.2.3" evidence="1"/>
<reference evidence="3 4" key="1">
    <citation type="journal article" date="2013" name="PLoS Genet.">
        <title>Plant-symbiotic fungi as chemical engineers: Multi-genome analysis of the Clavicipitaceae reveals dynamics of alkaloid loci.</title>
        <authorList>
            <person name="Schardl C.L."/>
            <person name="Young C.A."/>
            <person name="Hesse U."/>
            <person name="Amyotte S.G."/>
            <person name="Andreeva K."/>
            <person name="Calie P.J."/>
            <person name="Fleetwood D.J."/>
            <person name="Haws D.C."/>
            <person name="Moore N."/>
            <person name="Oeser B."/>
            <person name="Panaccione D.G."/>
            <person name="Schweri K.K."/>
            <person name="Voisey C.R."/>
            <person name="Farman M.L."/>
            <person name="Jaromczyk J.W."/>
            <person name="Roe B.A."/>
            <person name="O'Sullivan D.M."/>
            <person name="Scott B."/>
            <person name="Tudzynski P."/>
            <person name="An Z."/>
            <person name="Arnaoudova E.G."/>
            <person name="Bullock C.T."/>
            <person name="Charlton N.D."/>
            <person name="Chen L."/>
            <person name="Cox M."/>
            <person name="Dinkins R.D."/>
            <person name="Florea S."/>
            <person name="Glenn A.E."/>
            <person name="Gordon A."/>
            <person name="Gueldener U."/>
            <person name="Harris D.R."/>
            <person name="Hollin W."/>
            <person name="Jaromczyk J."/>
            <person name="Johnson R.D."/>
            <person name="Khan A.K."/>
            <person name="Leistner E."/>
            <person name="Leuchtmann A."/>
            <person name="Li C."/>
            <person name="Liu J."/>
            <person name="Liu J."/>
            <person name="Liu M."/>
            <person name="Mace W."/>
            <person name="Machado C."/>
            <person name="Nagabhyru P."/>
            <person name="Pan J."/>
            <person name="Schmid J."/>
            <person name="Sugawara K."/>
            <person name="Steiner U."/>
            <person name="Takach J.E."/>
            <person name="Tanaka E."/>
            <person name="Webb J.S."/>
            <person name="Wilson E.V."/>
            <person name="Wiseman J.L."/>
            <person name="Yoshida R."/>
            <person name="Zeng Z."/>
        </authorList>
    </citation>
    <scope>NUCLEOTIDE SEQUENCE [LARGE SCALE GENOMIC DNA]</scope>
    <source>
        <strain evidence="3 4">20.1</strain>
    </source>
</reference>
<keyword evidence="1" id="KW-0227">DNA damage</keyword>
<name>M1W7V8_CLAP2</name>
<comment type="similarity">
    <text evidence="1">Belongs to the helicase family.</text>
</comment>
<dbReference type="OrthoDB" id="5860629at2759"/>
<comment type="caution">
    <text evidence="3">The sequence shown here is derived from an EMBL/GenBank/DDBJ whole genome shotgun (WGS) entry which is preliminary data.</text>
</comment>
<dbReference type="GO" id="GO:0000723">
    <property type="term" value="P:telomere maintenance"/>
    <property type="evidence" value="ECO:0007669"/>
    <property type="project" value="InterPro"/>
</dbReference>
<proteinExistence type="inferred from homology"/>
<keyword evidence="1" id="KW-0233">DNA recombination</keyword>
<accession>M1W7V8</accession>
<comment type="cofactor">
    <cofactor evidence="1">
        <name>Mg(2+)</name>
        <dbReference type="ChEBI" id="CHEBI:18420"/>
    </cofactor>
</comment>
<dbReference type="GO" id="GO:0006281">
    <property type="term" value="P:DNA repair"/>
    <property type="evidence" value="ECO:0007669"/>
    <property type="project" value="UniProtKB-KW"/>
</dbReference>
<evidence type="ECO:0000259" key="2">
    <source>
        <dbReference type="Pfam" id="PF05970"/>
    </source>
</evidence>
<evidence type="ECO:0000313" key="4">
    <source>
        <dbReference type="Proteomes" id="UP000016801"/>
    </source>
</evidence>
<dbReference type="HOGENOM" id="CLU_2320134_0_0_1"/>
<dbReference type="GO" id="GO:0016887">
    <property type="term" value="F:ATP hydrolysis activity"/>
    <property type="evidence" value="ECO:0007669"/>
    <property type="project" value="RHEA"/>
</dbReference>
<keyword evidence="1" id="KW-0234">DNA repair</keyword>
<evidence type="ECO:0000313" key="3">
    <source>
        <dbReference type="EMBL" id="CCE31340.1"/>
    </source>
</evidence>
<keyword evidence="1" id="KW-0347">Helicase</keyword>
<sequence length="99" mass="11064">MLVDLRGTDDDVLIGGVPVTFRGDFAQILPVVPHGSEGQIVNACLRKSFVWPRLKQLALRKNVRVQESVHGNGFVRWVQSVPYDPALRSMVTLPAYVKH</sequence>
<evidence type="ECO:0000256" key="1">
    <source>
        <dbReference type="RuleBase" id="RU363044"/>
    </source>
</evidence>
<keyword evidence="1" id="KW-0547">Nucleotide-binding</keyword>